<feature type="coiled-coil region" evidence="1">
    <location>
        <begin position="164"/>
        <end position="201"/>
    </location>
</feature>
<dbReference type="EMBL" id="CCND01000001">
    <property type="protein sequence ID" value="CDX49180.1"/>
    <property type="molecule type" value="Genomic_DNA"/>
</dbReference>
<sequence>MSSRHFPSGRIQHGDRTVATSVIECKCGVVAHFKQTGATRKPPEAAEQYFRAHGWTVGARATADRCPDCTTRLSKPVLKVVPMEAKPEAPREMSREDRRIIFAKVDELYLDDKTGYAAPWTDAAVARDLGVPRAWVAQVREELFGPEGSNAEFDEFLAKAAPVIADMKNLCRSATAQLEEARRLSERIDELERIARRVEREIGKAS</sequence>
<evidence type="ECO:0000313" key="3">
    <source>
        <dbReference type="Proteomes" id="UP000182888"/>
    </source>
</evidence>
<dbReference type="AlphaFoldDB" id="A0A0K2VNF7"/>
<protein>
    <submittedName>
        <fullName evidence="2">Uncharacterized protein</fullName>
    </submittedName>
</protein>
<evidence type="ECO:0000256" key="1">
    <source>
        <dbReference type="SAM" id="Coils"/>
    </source>
</evidence>
<keyword evidence="1" id="KW-0175">Coiled coil</keyword>
<name>A0A0K2VNF7_MESPL</name>
<accession>A0A0K2VNF7</accession>
<organism evidence="2 3">
    <name type="scientific">Mesorhizobium plurifarium</name>
    <dbReference type="NCBI Taxonomy" id="69974"/>
    <lineage>
        <taxon>Bacteria</taxon>
        <taxon>Pseudomonadati</taxon>
        <taxon>Pseudomonadota</taxon>
        <taxon>Alphaproteobacteria</taxon>
        <taxon>Hyphomicrobiales</taxon>
        <taxon>Phyllobacteriaceae</taxon>
        <taxon>Mesorhizobium</taxon>
    </lineage>
</organism>
<proteinExistence type="predicted"/>
<evidence type="ECO:0000313" key="2">
    <source>
        <dbReference type="EMBL" id="CDX49180.1"/>
    </source>
</evidence>
<reference evidence="3" key="1">
    <citation type="submission" date="2014-08" db="EMBL/GenBank/DDBJ databases">
        <authorList>
            <person name="Edwards T."/>
        </authorList>
    </citation>
    <scope>NUCLEOTIDE SEQUENCE [LARGE SCALE GENOMIC DNA]</scope>
</reference>
<gene>
    <name evidence="2" type="ORF">MPL1032_10237</name>
</gene>
<dbReference type="Proteomes" id="UP000182888">
    <property type="component" value="Unassembled WGS sequence"/>
</dbReference>